<organism evidence="1 2">
    <name type="scientific">Fimbriiglobus ruber</name>
    <dbReference type="NCBI Taxonomy" id="1908690"/>
    <lineage>
        <taxon>Bacteria</taxon>
        <taxon>Pseudomonadati</taxon>
        <taxon>Planctomycetota</taxon>
        <taxon>Planctomycetia</taxon>
        <taxon>Gemmatales</taxon>
        <taxon>Gemmataceae</taxon>
        <taxon>Fimbriiglobus</taxon>
    </lineage>
</organism>
<keyword evidence="2" id="KW-1185">Reference proteome</keyword>
<sequence length="56" mass="6097">MENRVIPPTIWHGSRFALVHSGTACAMLVLDRTSAGVLPNRETIHLSLAAVILGRF</sequence>
<dbReference type="Proteomes" id="UP000214646">
    <property type="component" value="Unassembled WGS sequence"/>
</dbReference>
<evidence type="ECO:0000313" key="2">
    <source>
        <dbReference type="Proteomes" id="UP000214646"/>
    </source>
</evidence>
<comment type="caution">
    <text evidence="1">The sequence shown here is derived from an EMBL/GenBank/DDBJ whole genome shotgun (WGS) entry which is preliminary data.</text>
</comment>
<evidence type="ECO:0000313" key="1">
    <source>
        <dbReference type="EMBL" id="OWK37840.1"/>
    </source>
</evidence>
<dbReference type="EMBL" id="NIDE01000014">
    <property type="protein sequence ID" value="OWK37840.1"/>
    <property type="molecule type" value="Genomic_DNA"/>
</dbReference>
<dbReference type="AlphaFoldDB" id="A0A225D8C5"/>
<proteinExistence type="predicted"/>
<reference evidence="2" key="1">
    <citation type="submission" date="2017-06" db="EMBL/GenBank/DDBJ databases">
        <title>Genome analysis of Fimbriiglobus ruber SP5, the first member of the order Planctomycetales with confirmed chitinolytic capability.</title>
        <authorList>
            <person name="Ravin N.V."/>
            <person name="Rakitin A.L."/>
            <person name="Ivanova A.A."/>
            <person name="Beletsky A.V."/>
            <person name="Kulichevskaya I.S."/>
            <person name="Mardanov A.V."/>
            <person name="Dedysh S.N."/>
        </authorList>
    </citation>
    <scope>NUCLEOTIDE SEQUENCE [LARGE SCALE GENOMIC DNA]</scope>
    <source>
        <strain evidence="2">SP5</strain>
    </source>
</reference>
<gene>
    <name evidence="1" type="ORF">FRUB_06960</name>
</gene>
<protein>
    <submittedName>
        <fullName evidence="1">Uncharacterized protein</fullName>
    </submittedName>
</protein>
<name>A0A225D8C5_9BACT</name>
<accession>A0A225D8C5</accession>